<comment type="caution">
    <text evidence="2">The sequence shown here is derived from an EMBL/GenBank/DDBJ whole genome shotgun (WGS) entry which is preliminary data.</text>
</comment>
<dbReference type="PATRIC" id="fig|157838.3.peg.1703"/>
<dbReference type="AlphaFoldDB" id="A0A0Q3WR22"/>
<evidence type="ECO:0008006" key="4">
    <source>
        <dbReference type="Google" id="ProtNLM"/>
    </source>
</evidence>
<evidence type="ECO:0000313" key="2">
    <source>
        <dbReference type="EMBL" id="KQL53397.1"/>
    </source>
</evidence>
<accession>A0A0Q3WR22</accession>
<dbReference type="OrthoDB" id="2971140at2"/>
<protein>
    <recommendedName>
        <fullName evidence="4">Type IV pilus assembly protein PilN</fullName>
    </recommendedName>
</protein>
<evidence type="ECO:0000256" key="1">
    <source>
        <dbReference type="SAM" id="Phobius"/>
    </source>
</evidence>
<dbReference type="RefSeq" id="WP_055739124.1">
    <property type="nucleotide sequence ID" value="NZ_JAAIWL010000014.1"/>
</dbReference>
<sequence>MLVDINLIEKKHRPNLFWFVLSGILIILAVSLAIFYSYYTSIKQQEAVLNSQLIYEKQLNKVKQNIPIDKKQQAILDLKKAIQWANDYPISTVSMLKEIITLLPERGFITHFSLRDDRTVQLTVQFDTSNDAAYYMRHLNQAKFVRDVKIENITTADMNASDQNILPRYFAQYTIILNESYLKNKNGKEE</sequence>
<reference evidence="2 3" key="1">
    <citation type="submission" date="2015-09" db="EMBL/GenBank/DDBJ databases">
        <title>Genome sequencing project for genomic taxonomy and phylogenomics of Bacillus-like bacteria.</title>
        <authorList>
            <person name="Liu B."/>
            <person name="Wang J."/>
            <person name="Zhu Y."/>
            <person name="Liu G."/>
            <person name="Chen Q."/>
            <person name="Chen Z."/>
            <person name="Lan J."/>
            <person name="Che J."/>
            <person name="Ge C."/>
            <person name="Shi H."/>
            <person name="Pan Z."/>
            <person name="Liu X."/>
        </authorList>
    </citation>
    <scope>NUCLEOTIDE SEQUENCE [LARGE SCALE GENOMIC DNA]</scope>
    <source>
        <strain evidence="2 3">LMG 18435</strain>
    </source>
</reference>
<dbReference type="EMBL" id="LJJC01000004">
    <property type="protein sequence ID" value="KQL53397.1"/>
    <property type="molecule type" value="Genomic_DNA"/>
</dbReference>
<keyword evidence="1" id="KW-0472">Membrane</keyword>
<feature type="transmembrane region" description="Helical" evidence="1">
    <location>
        <begin position="16"/>
        <end position="39"/>
    </location>
</feature>
<evidence type="ECO:0000313" key="3">
    <source>
        <dbReference type="Proteomes" id="UP000051888"/>
    </source>
</evidence>
<keyword evidence="1" id="KW-0812">Transmembrane</keyword>
<keyword evidence="1" id="KW-1133">Transmembrane helix</keyword>
<dbReference type="Pfam" id="PF05137">
    <property type="entry name" value="PilN"/>
    <property type="match status" value="1"/>
</dbReference>
<proteinExistence type="predicted"/>
<dbReference type="STRING" id="157838.AN964_07760"/>
<organism evidence="2 3">
    <name type="scientific">Heyndrickxia shackletonii</name>
    <dbReference type="NCBI Taxonomy" id="157838"/>
    <lineage>
        <taxon>Bacteria</taxon>
        <taxon>Bacillati</taxon>
        <taxon>Bacillota</taxon>
        <taxon>Bacilli</taxon>
        <taxon>Bacillales</taxon>
        <taxon>Bacillaceae</taxon>
        <taxon>Heyndrickxia</taxon>
    </lineage>
</organism>
<name>A0A0Q3WR22_9BACI</name>
<dbReference type="InterPro" id="IPR007813">
    <property type="entry name" value="PilN"/>
</dbReference>
<keyword evidence="3" id="KW-1185">Reference proteome</keyword>
<gene>
    <name evidence="2" type="ORF">AN964_07760</name>
</gene>
<dbReference type="Proteomes" id="UP000051888">
    <property type="component" value="Unassembled WGS sequence"/>
</dbReference>